<dbReference type="PANTHER" id="PTHR48106">
    <property type="entry name" value="QUINONE OXIDOREDUCTASE PIG3-RELATED"/>
    <property type="match status" value="1"/>
</dbReference>
<keyword evidence="1" id="KW-0521">NADP</keyword>
<dbReference type="EMBL" id="JBHTEF010000001">
    <property type="protein sequence ID" value="MFC7581577.1"/>
    <property type="molecule type" value="Genomic_DNA"/>
</dbReference>
<comment type="caution">
    <text evidence="4">The sequence shown here is derived from an EMBL/GenBank/DDBJ whole genome shotgun (WGS) entry which is preliminary data.</text>
</comment>
<dbReference type="InterPro" id="IPR013154">
    <property type="entry name" value="ADH-like_N"/>
</dbReference>
<evidence type="ECO:0000259" key="3">
    <source>
        <dbReference type="SMART" id="SM00829"/>
    </source>
</evidence>
<organism evidence="4 5">
    <name type="scientific">Schaalia naturae</name>
    <dbReference type="NCBI Taxonomy" id="635203"/>
    <lineage>
        <taxon>Bacteria</taxon>
        <taxon>Bacillati</taxon>
        <taxon>Actinomycetota</taxon>
        <taxon>Actinomycetes</taxon>
        <taxon>Actinomycetales</taxon>
        <taxon>Actinomycetaceae</taxon>
        <taxon>Schaalia</taxon>
    </lineage>
</organism>
<keyword evidence="2" id="KW-0560">Oxidoreductase</keyword>
<dbReference type="Pfam" id="PF08240">
    <property type="entry name" value="ADH_N"/>
    <property type="match status" value="1"/>
</dbReference>
<dbReference type="Pfam" id="PF00107">
    <property type="entry name" value="ADH_zinc_N"/>
    <property type="match status" value="1"/>
</dbReference>
<dbReference type="InterPro" id="IPR013149">
    <property type="entry name" value="ADH-like_C"/>
</dbReference>
<dbReference type="InterPro" id="IPR020843">
    <property type="entry name" value="ER"/>
</dbReference>
<accession>A0ABW2SN58</accession>
<gene>
    <name evidence="4" type="ORF">ACFQWG_10275</name>
</gene>
<evidence type="ECO:0000313" key="4">
    <source>
        <dbReference type="EMBL" id="MFC7581577.1"/>
    </source>
</evidence>
<dbReference type="Gene3D" id="3.90.180.10">
    <property type="entry name" value="Medium-chain alcohol dehydrogenases, catalytic domain"/>
    <property type="match status" value="2"/>
</dbReference>
<dbReference type="SUPFAM" id="SSF50129">
    <property type="entry name" value="GroES-like"/>
    <property type="match status" value="1"/>
</dbReference>
<proteinExistence type="predicted"/>
<dbReference type="SMART" id="SM00829">
    <property type="entry name" value="PKS_ER"/>
    <property type="match status" value="1"/>
</dbReference>
<sequence length="370" mass="38071">MRTLSTLSETCPEDPAVRRIGPHLALVDAAVPEPGPGQVLIRVVAAGVNRADVAQSRGRYVPPAGSPLTLGLACAGMIASVGPGVSRWHEGDAVCALVAGGACADLCLADDGEVMPLPLTDLDPAQDPRYHPGFSAASDEDALQTRLTRGTAAFAAAAILVEASATTWLNLVRIGGLSPAPADNEGRVVLVHGGTGNVGSTAIQIARALGCRVLATAGSPERALVCVKLGAEAALDRADDLPAFVRAQTGRHGADIILSVSGAGSFADDVKSLANHGTLAVIGLLGGTRSEIDLERMLSRNLSVHAETLRSQPEQVKAAVCDALETHVWPLVRRGLVRPVLAGVWPLEEAARAHEAVLHGEHVGAHALLP</sequence>
<dbReference type="Proteomes" id="UP001596527">
    <property type="component" value="Unassembled WGS sequence"/>
</dbReference>
<name>A0ABW2SN58_9ACTO</name>
<evidence type="ECO:0000313" key="5">
    <source>
        <dbReference type="Proteomes" id="UP001596527"/>
    </source>
</evidence>
<evidence type="ECO:0000256" key="1">
    <source>
        <dbReference type="ARBA" id="ARBA00022857"/>
    </source>
</evidence>
<reference evidence="5" key="1">
    <citation type="journal article" date="2019" name="Int. J. Syst. Evol. Microbiol.">
        <title>The Global Catalogue of Microorganisms (GCM) 10K type strain sequencing project: providing services to taxonomists for standard genome sequencing and annotation.</title>
        <authorList>
            <consortium name="The Broad Institute Genomics Platform"/>
            <consortium name="The Broad Institute Genome Sequencing Center for Infectious Disease"/>
            <person name="Wu L."/>
            <person name="Ma J."/>
        </authorList>
    </citation>
    <scope>NUCLEOTIDE SEQUENCE [LARGE SCALE GENOMIC DNA]</scope>
    <source>
        <strain evidence="5">CCUG 56698</strain>
    </source>
</reference>
<dbReference type="RefSeq" id="WP_380975008.1">
    <property type="nucleotide sequence ID" value="NZ_JBHTEF010000001.1"/>
</dbReference>
<feature type="domain" description="Enoyl reductase (ER)" evidence="3">
    <location>
        <begin position="21"/>
        <end position="368"/>
    </location>
</feature>
<keyword evidence="5" id="KW-1185">Reference proteome</keyword>
<dbReference type="PANTHER" id="PTHR48106:SF8">
    <property type="entry name" value="OS02G0805600 PROTEIN"/>
    <property type="match status" value="1"/>
</dbReference>
<dbReference type="SUPFAM" id="SSF51735">
    <property type="entry name" value="NAD(P)-binding Rossmann-fold domains"/>
    <property type="match status" value="1"/>
</dbReference>
<dbReference type="Gene3D" id="3.40.50.720">
    <property type="entry name" value="NAD(P)-binding Rossmann-like Domain"/>
    <property type="match status" value="1"/>
</dbReference>
<protein>
    <submittedName>
        <fullName evidence="4">Zinc-binding dehydrogenase</fullName>
    </submittedName>
</protein>
<evidence type="ECO:0000256" key="2">
    <source>
        <dbReference type="ARBA" id="ARBA00023002"/>
    </source>
</evidence>
<dbReference type="InterPro" id="IPR036291">
    <property type="entry name" value="NAD(P)-bd_dom_sf"/>
</dbReference>
<dbReference type="InterPro" id="IPR011032">
    <property type="entry name" value="GroES-like_sf"/>
</dbReference>